<name>A0A0D1CIC3_MYCMD</name>
<dbReference type="VEuPathDB" id="FungiDB:UMAG_04777"/>
<dbReference type="KEGG" id="uma:UMAG_04777"/>
<evidence type="ECO:0000256" key="1">
    <source>
        <dbReference type="SAM" id="MobiDB-lite"/>
    </source>
</evidence>
<sequence length="276" mass="29727">MSANTVAAKRTWLVDWNSPPLSWCVNSIGRQNKAVTTTLCFHEHATRHDGIASPSRIANTSTSTKAPPQAQTAGWVSKQKSNLAHVKEQGLASSLHRVCALRHAAARLEVAMEAILALLPFRSGRFSRARALHASGTCLACTVALVCPHPWPYGFSGGTMFSDRSRVCDAMYHDQGLLVGRRSSPLVAELGCMPPALSRPDTFGCFTDRRDERADANGTLRDASRLVQCNALCFVVGPLVSYADVQVTTTRFGGLFPVGYIQCVVNADTDAATVLP</sequence>
<dbReference type="GeneID" id="23564849"/>
<reference evidence="2 3" key="1">
    <citation type="journal article" date="2006" name="Nature">
        <title>Insights from the genome of the biotrophic fungal plant pathogen Ustilago maydis.</title>
        <authorList>
            <person name="Kamper J."/>
            <person name="Kahmann R."/>
            <person name="Bolker M."/>
            <person name="Ma L.J."/>
            <person name="Brefort T."/>
            <person name="Saville B.J."/>
            <person name="Banuett F."/>
            <person name="Kronstad J.W."/>
            <person name="Gold S.E."/>
            <person name="Muller O."/>
            <person name="Perlin M.H."/>
            <person name="Wosten H.A."/>
            <person name="de Vries R."/>
            <person name="Ruiz-Herrera J."/>
            <person name="Reynaga-Pena C.G."/>
            <person name="Snetselaar K."/>
            <person name="McCann M."/>
            <person name="Perez-Martin J."/>
            <person name="Feldbrugge M."/>
            <person name="Basse C.W."/>
            <person name="Steinberg G."/>
            <person name="Ibeas J.I."/>
            <person name="Holloman W."/>
            <person name="Guzman P."/>
            <person name="Farman M."/>
            <person name="Stajich J.E."/>
            <person name="Sentandreu R."/>
            <person name="Gonzalez-Prieto J.M."/>
            <person name="Kennell J.C."/>
            <person name="Molina L."/>
            <person name="Schirawski J."/>
            <person name="Mendoza-Mendoza A."/>
            <person name="Greilinger D."/>
            <person name="Munch K."/>
            <person name="Rossel N."/>
            <person name="Scherer M."/>
            <person name="Vranes M."/>
            <person name="Ladendorf O."/>
            <person name="Vincon V."/>
            <person name="Fuchs U."/>
            <person name="Sandrock B."/>
            <person name="Meng S."/>
            <person name="Ho E.C."/>
            <person name="Cahill M.J."/>
            <person name="Boyce K.J."/>
            <person name="Klose J."/>
            <person name="Klosterman S.J."/>
            <person name="Deelstra H.J."/>
            <person name="Ortiz-Castellanos L."/>
            <person name="Li W."/>
            <person name="Sanchez-Alonso P."/>
            <person name="Schreier P.H."/>
            <person name="Hauser-Hahn I."/>
            <person name="Vaupel M."/>
            <person name="Koopmann E."/>
            <person name="Friedrich G."/>
            <person name="Voss H."/>
            <person name="Schluter T."/>
            <person name="Margolis J."/>
            <person name="Platt D."/>
            <person name="Swimmer C."/>
            <person name="Gnirke A."/>
            <person name="Chen F."/>
            <person name="Vysotskaia V."/>
            <person name="Mannhaupt G."/>
            <person name="Guldener U."/>
            <person name="Munsterkotter M."/>
            <person name="Haase D."/>
            <person name="Oesterheld M."/>
            <person name="Mewes H.W."/>
            <person name="Mauceli E.W."/>
            <person name="DeCaprio D."/>
            <person name="Wade C.M."/>
            <person name="Butler J."/>
            <person name="Young S."/>
            <person name="Jaffe D.B."/>
            <person name="Calvo S."/>
            <person name="Nusbaum C."/>
            <person name="Galagan J."/>
            <person name="Birren B.W."/>
        </authorList>
    </citation>
    <scope>NUCLEOTIDE SEQUENCE [LARGE SCALE GENOMIC DNA]</scope>
    <source>
        <strain evidence="3">DSM 14603 / FGSC 9021 / UM521</strain>
    </source>
</reference>
<dbReference type="AlphaFoldDB" id="A0A0D1CIC3"/>
<keyword evidence="3" id="KW-1185">Reference proteome</keyword>
<feature type="compositionally biased region" description="Polar residues" evidence="1">
    <location>
        <begin position="56"/>
        <end position="70"/>
    </location>
</feature>
<accession>A0A0D1CIC3</accession>
<dbReference type="RefSeq" id="XP_011391645.1">
    <property type="nucleotide sequence ID" value="XM_011393343.1"/>
</dbReference>
<evidence type="ECO:0000313" key="3">
    <source>
        <dbReference type="Proteomes" id="UP000000561"/>
    </source>
</evidence>
<gene>
    <name evidence="2" type="ORF">UMAG_04777</name>
</gene>
<dbReference type="InParanoid" id="A0A0D1CIC3"/>
<dbReference type="Proteomes" id="UP000000561">
    <property type="component" value="Chromosome 17"/>
</dbReference>
<protein>
    <submittedName>
        <fullName evidence="2">Uncharacterized protein</fullName>
    </submittedName>
</protein>
<organism evidence="2 3">
    <name type="scientific">Mycosarcoma maydis</name>
    <name type="common">Corn smut fungus</name>
    <name type="synonym">Ustilago maydis</name>
    <dbReference type="NCBI Taxonomy" id="5270"/>
    <lineage>
        <taxon>Eukaryota</taxon>
        <taxon>Fungi</taxon>
        <taxon>Dikarya</taxon>
        <taxon>Basidiomycota</taxon>
        <taxon>Ustilaginomycotina</taxon>
        <taxon>Ustilaginomycetes</taxon>
        <taxon>Ustilaginales</taxon>
        <taxon>Ustilaginaceae</taxon>
        <taxon>Mycosarcoma</taxon>
    </lineage>
</organism>
<dbReference type="EMBL" id="CM003156">
    <property type="protein sequence ID" value="KIS66713.1"/>
    <property type="molecule type" value="Genomic_DNA"/>
</dbReference>
<feature type="region of interest" description="Disordered" evidence="1">
    <location>
        <begin position="51"/>
        <end position="70"/>
    </location>
</feature>
<evidence type="ECO:0000313" key="2">
    <source>
        <dbReference type="EMBL" id="KIS66713.1"/>
    </source>
</evidence>
<proteinExistence type="predicted"/>